<organism evidence="2 3">
    <name type="scientific">Hallella faecis</name>
    <dbReference type="NCBI Taxonomy" id="2841596"/>
    <lineage>
        <taxon>Bacteria</taxon>
        <taxon>Pseudomonadati</taxon>
        <taxon>Bacteroidota</taxon>
        <taxon>Bacteroidia</taxon>
        <taxon>Bacteroidales</taxon>
        <taxon>Prevotellaceae</taxon>
        <taxon>Hallella</taxon>
    </lineage>
</organism>
<dbReference type="PROSITE" id="PS51257">
    <property type="entry name" value="PROKAR_LIPOPROTEIN"/>
    <property type="match status" value="1"/>
</dbReference>
<dbReference type="EMBL" id="JBBNFP010000061">
    <property type="protein sequence ID" value="MEQ2487621.1"/>
    <property type="molecule type" value="Genomic_DNA"/>
</dbReference>
<feature type="signal peptide" evidence="1">
    <location>
        <begin position="1"/>
        <end position="24"/>
    </location>
</feature>
<gene>
    <name evidence="2" type="ORF">AAAT34_11300</name>
</gene>
<evidence type="ECO:0000256" key="1">
    <source>
        <dbReference type="SAM" id="SignalP"/>
    </source>
</evidence>
<evidence type="ECO:0008006" key="4">
    <source>
        <dbReference type="Google" id="ProtNLM"/>
    </source>
</evidence>
<dbReference type="Proteomes" id="UP001487296">
    <property type="component" value="Unassembled WGS sequence"/>
</dbReference>
<reference evidence="2 3" key="1">
    <citation type="submission" date="2024-04" db="EMBL/GenBank/DDBJ databases">
        <title>Human intestinal bacterial collection.</title>
        <authorList>
            <person name="Pauvert C."/>
            <person name="Hitch T.C.A."/>
            <person name="Clavel T."/>
        </authorList>
    </citation>
    <scope>NUCLEOTIDE SEQUENCE [LARGE SCALE GENOMIC DNA]</scope>
    <source>
        <strain evidence="2 3">CLA-AA-H145</strain>
    </source>
</reference>
<protein>
    <recommendedName>
        <fullName evidence="4">DUF3887 domain-containing protein</fullName>
    </recommendedName>
</protein>
<keyword evidence="3" id="KW-1185">Reference proteome</keyword>
<name>A0ABV1FT76_9BACT</name>
<dbReference type="RefSeq" id="WP_349147088.1">
    <property type="nucleotide sequence ID" value="NZ_JBBNFP010000061.1"/>
</dbReference>
<comment type="caution">
    <text evidence="2">The sequence shown here is derived from an EMBL/GenBank/DDBJ whole genome shotgun (WGS) entry which is preliminary data.</text>
</comment>
<proteinExistence type="predicted"/>
<sequence>MRKSFITMMALLATLFTGCGQSHDAKNMVEEFMTTQMGINDYDVAQWGRLDSTFFVSDSMVQVMRKNASDKVKGQEAYAKPSQKLLFLNVRYAIGNDTIKQTFYLNDKLTGIVSYKEN</sequence>
<evidence type="ECO:0000313" key="2">
    <source>
        <dbReference type="EMBL" id="MEQ2487621.1"/>
    </source>
</evidence>
<evidence type="ECO:0000313" key="3">
    <source>
        <dbReference type="Proteomes" id="UP001487296"/>
    </source>
</evidence>
<feature type="chain" id="PRO_5045807055" description="DUF3887 domain-containing protein" evidence="1">
    <location>
        <begin position="25"/>
        <end position="118"/>
    </location>
</feature>
<keyword evidence="1" id="KW-0732">Signal</keyword>
<accession>A0ABV1FT76</accession>